<dbReference type="Pfam" id="PF10197">
    <property type="entry name" value="Cir_N"/>
    <property type="match status" value="1"/>
</dbReference>
<accession>A0AAD5M3P7</accession>
<dbReference type="PANTHER" id="PTHR16196:SF0">
    <property type="entry name" value="PRE-MRNA-SPLICING FACTOR CWC25 HOMOLOG"/>
    <property type="match status" value="1"/>
</dbReference>
<reference evidence="11" key="1">
    <citation type="submission" date="2021-12" db="EMBL/GenBank/DDBJ databases">
        <title>Prjna785345.</title>
        <authorList>
            <person name="Rujirawat T."/>
            <person name="Krajaejun T."/>
        </authorList>
    </citation>
    <scope>NUCLEOTIDE SEQUENCE</scope>
    <source>
        <strain evidence="11">Pi057C3</strain>
    </source>
</reference>
<keyword evidence="7" id="KW-0539">Nucleus</keyword>
<keyword evidence="12" id="KW-1185">Reference proteome</keyword>
<gene>
    <name evidence="11" type="ORF">P43SY_005182</name>
</gene>
<feature type="region of interest" description="Disordered" evidence="9">
    <location>
        <begin position="294"/>
        <end position="321"/>
    </location>
</feature>
<comment type="caution">
    <text evidence="11">The sequence shown here is derived from an EMBL/GenBank/DDBJ whole genome shotgun (WGS) entry which is preliminary data.</text>
</comment>
<keyword evidence="3" id="KW-0507">mRNA processing</keyword>
<evidence type="ECO:0000256" key="2">
    <source>
        <dbReference type="ARBA" id="ARBA00006695"/>
    </source>
</evidence>
<evidence type="ECO:0000313" key="12">
    <source>
        <dbReference type="Proteomes" id="UP001209570"/>
    </source>
</evidence>
<dbReference type="InterPro" id="IPR022209">
    <property type="entry name" value="CWC25"/>
</dbReference>
<feature type="region of interest" description="Disordered" evidence="9">
    <location>
        <begin position="169"/>
        <end position="223"/>
    </location>
</feature>
<feature type="coiled-coil region" evidence="8">
    <location>
        <begin position="22"/>
        <end position="55"/>
    </location>
</feature>
<name>A0AAD5M3P7_PYTIN</name>
<evidence type="ECO:0000259" key="10">
    <source>
        <dbReference type="SMART" id="SM01083"/>
    </source>
</evidence>
<dbReference type="InterPro" id="IPR019339">
    <property type="entry name" value="CIR_N_dom"/>
</dbReference>
<comment type="subcellular location">
    <subcellularLocation>
        <location evidence="1">Nucleus</location>
    </subcellularLocation>
</comment>
<dbReference type="InterPro" id="IPR051376">
    <property type="entry name" value="CWC25_splicing_factor"/>
</dbReference>
<feature type="region of interest" description="Disordered" evidence="9">
    <location>
        <begin position="344"/>
        <end position="366"/>
    </location>
</feature>
<evidence type="ECO:0000256" key="9">
    <source>
        <dbReference type="SAM" id="MobiDB-lite"/>
    </source>
</evidence>
<feature type="domain" description="CBF1-interacting co-repressor CIR N-terminal" evidence="10">
    <location>
        <begin position="10"/>
        <end position="46"/>
    </location>
</feature>
<evidence type="ECO:0000256" key="7">
    <source>
        <dbReference type="ARBA" id="ARBA00023242"/>
    </source>
</evidence>
<evidence type="ECO:0000313" key="11">
    <source>
        <dbReference type="EMBL" id="KAJ0403188.1"/>
    </source>
</evidence>
<keyword evidence="5 8" id="KW-0175">Coiled coil</keyword>
<protein>
    <recommendedName>
        <fullName evidence="10">CBF1-interacting co-repressor CIR N-terminal domain-containing protein</fullName>
    </recommendedName>
</protein>
<evidence type="ECO:0000256" key="1">
    <source>
        <dbReference type="ARBA" id="ARBA00004123"/>
    </source>
</evidence>
<dbReference type="EMBL" id="JAKCXM010000087">
    <property type="protein sequence ID" value="KAJ0403188.1"/>
    <property type="molecule type" value="Genomic_DNA"/>
</dbReference>
<dbReference type="PANTHER" id="PTHR16196">
    <property type="entry name" value="CELL CYCLE CONTROL PROTEIN CWF25"/>
    <property type="match status" value="1"/>
</dbReference>
<evidence type="ECO:0000256" key="5">
    <source>
        <dbReference type="ARBA" id="ARBA00023054"/>
    </source>
</evidence>
<dbReference type="SMART" id="SM01083">
    <property type="entry name" value="Cir_N"/>
    <property type="match status" value="1"/>
</dbReference>
<evidence type="ECO:0000256" key="6">
    <source>
        <dbReference type="ARBA" id="ARBA00023187"/>
    </source>
</evidence>
<dbReference type="GO" id="GO:0000398">
    <property type="term" value="P:mRNA splicing, via spliceosome"/>
    <property type="evidence" value="ECO:0007669"/>
    <property type="project" value="TreeGrafter"/>
</dbReference>
<organism evidence="11 12">
    <name type="scientific">Pythium insidiosum</name>
    <name type="common">Pythiosis disease agent</name>
    <dbReference type="NCBI Taxonomy" id="114742"/>
    <lineage>
        <taxon>Eukaryota</taxon>
        <taxon>Sar</taxon>
        <taxon>Stramenopiles</taxon>
        <taxon>Oomycota</taxon>
        <taxon>Peronosporomycetes</taxon>
        <taxon>Pythiales</taxon>
        <taxon>Pythiaceae</taxon>
        <taxon>Pythium</taxon>
    </lineage>
</organism>
<evidence type="ECO:0000256" key="3">
    <source>
        <dbReference type="ARBA" id="ARBA00022664"/>
    </source>
</evidence>
<keyword evidence="4" id="KW-0747">Spliceosome</keyword>
<feature type="compositionally biased region" description="Basic and acidic residues" evidence="9">
    <location>
        <begin position="185"/>
        <end position="199"/>
    </location>
</feature>
<feature type="compositionally biased region" description="Basic and acidic residues" evidence="9">
    <location>
        <begin position="206"/>
        <end position="223"/>
    </location>
</feature>
<keyword evidence="6" id="KW-0508">mRNA splicing</keyword>
<proteinExistence type="inferred from homology"/>
<evidence type="ECO:0000256" key="4">
    <source>
        <dbReference type="ARBA" id="ARBA00022728"/>
    </source>
</evidence>
<evidence type="ECO:0000256" key="8">
    <source>
        <dbReference type="SAM" id="Coils"/>
    </source>
</evidence>
<dbReference type="Pfam" id="PF12542">
    <property type="entry name" value="CWC25"/>
    <property type="match status" value="1"/>
</dbReference>
<sequence length="407" mass="46189">MSLAFLAKKSWHTSNLRNVEKVWIAEQKHAAEEKKLAELRKNMEEERQLQELRKLQAAHGKKAESSERLEWMYQGPMASGNSERTAEEYLLGKEYKPTEAAADARKLGDSAYGALAMNKAALPANDTFSRLNEDPMMLIRKQQKSAHEDILKNPVKMKKIKAEVEKMLKEKKEMKKAKKKLKKEAKKERKSTRESRDRSTSSADSESERGHGHPQAEIDRKRDVTVEARAPSSTVAAIVLVAKTANATIAGVIAAEVPTSEPAVGILEVTAVTTQAKTIDRTTLGPSTDFLKQAREKKRREEEEIQRKLGKSSQSEVRMSHDEMMKRAAQMAEDAKARENYLEKRAAEKKERLDEEEQKLRKDPHFLKQLQDAAYTQSDASVEDRLRRNAHYIQKRADASNFLSKHG</sequence>
<dbReference type="AlphaFoldDB" id="A0AAD5M3P7"/>
<comment type="similarity">
    <text evidence="2">Belongs to the CWC25 family.</text>
</comment>
<dbReference type="GO" id="GO:0005684">
    <property type="term" value="C:U2-type spliceosomal complex"/>
    <property type="evidence" value="ECO:0007669"/>
    <property type="project" value="TreeGrafter"/>
</dbReference>
<feature type="compositionally biased region" description="Basic residues" evidence="9">
    <location>
        <begin position="174"/>
        <end position="184"/>
    </location>
</feature>
<dbReference type="Proteomes" id="UP001209570">
    <property type="component" value="Unassembled WGS sequence"/>
</dbReference>